<accession>A0A8D1E5A2</accession>
<dbReference type="Proteomes" id="UP000694722">
    <property type="component" value="Unplaced"/>
</dbReference>
<organism evidence="1 2">
    <name type="scientific">Sus scrofa</name>
    <name type="common">Pig</name>
    <dbReference type="NCBI Taxonomy" id="9823"/>
    <lineage>
        <taxon>Eukaryota</taxon>
        <taxon>Metazoa</taxon>
        <taxon>Chordata</taxon>
        <taxon>Craniata</taxon>
        <taxon>Vertebrata</taxon>
        <taxon>Euteleostomi</taxon>
        <taxon>Mammalia</taxon>
        <taxon>Eutheria</taxon>
        <taxon>Laurasiatheria</taxon>
        <taxon>Artiodactyla</taxon>
        <taxon>Suina</taxon>
        <taxon>Suidae</taxon>
        <taxon>Sus</taxon>
    </lineage>
</organism>
<evidence type="ECO:0000313" key="1">
    <source>
        <dbReference type="Ensembl" id="ENSSSCP00040017354.1"/>
    </source>
</evidence>
<dbReference type="PANTHER" id="PTHR19446">
    <property type="entry name" value="REVERSE TRANSCRIPTASES"/>
    <property type="match status" value="1"/>
</dbReference>
<dbReference type="AlphaFoldDB" id="A0A8D1E5A2"/>
<protein>
    <submittedName>
        <fullName evidence="1">Uncharacterized protein</fullName>
    </submittedName>
</protein>
<evidence type="ECO:0000313" key="2">
    <source>
        <dbReference type="Proteomes" id="UP000694722"/>
    </source>
</evidence>
<reference evidence="1" key="1">
    <citation type="submission" date="2025-08" db="UniProtKB">
        <authorList>
            <consortium name="Ensembl"/>
        </authorList>
    </citation>
    <scope>IDENTIFICATION</scope>
</reference>
<sequence>MEKESLFSKHCWETWTAACKAMKLEHTLTPCIKIDSKWLKDLNIRQDTIKLLEENIGKTLSDINLMNIFSSQSPKAIEIRAKINPWDLIKLKSFCTAKETQEKTKRQLTQWEKIVSNDATDKGLISRIYKQLIQPNSKKANQSMEKWAKDLNRHFYKEDIQMASKHMKKCSTSLIIREMQIKTTMRYHLTPVRMAIIINPQIASAGGAVEKREPSCTVGGNVNWYSHYGEQFGDTLEIHA</sequence>
<dbReference type="Ensembl" id="ENSSSCT00040041433.1">
    <property type="protein sequence ID" value="ENSSSCP00040017354.1"/>
    <property type="gene ID" value="ENSSSCG00040030841.1"/>
</dbReference>
<proteinExistence type="predicted"/>
<name>A0A8D1E5A2_PIG</name>